<name>A0A3S5CGT4_9PLAT</name>
<dbReference type="Proteomes" id="UP000784294">
    <property type="component" value="Unassembled WGS sequence"/>
</dbReference>
<proteinExistence type="predicted"/>
<comment type="caution">
    <text evidence="2">The sequence shown here is derived from an EMBL/GenBank/DDBJ whole genome shotgun (WGS) entry which is preliminary data.</text>
</comment>
<feature type="region of interest" description="Disordered" evidence="1">
    <location>
        <begin position="123"/>
        <end position="156"/>
    </location>
</feature>
<organism evidence="2 3">
    <name type="scientific">Protopolystoma xenopodis</name>
    <dbReference type="NCBI Taxonomy" id="117903"/>
    <lineage>
        <taxon>Eukaryota</taxon>
        <taxon>Metazoa</taxon>
        <taxon>Spiralia</taxon>
        <taxon>Lophotrochozoa</taxon>
        <taxon>Platyhelminthes</taxon>
        <taxon>Monogenea</taxon>
        <taxon>Polyopisthocotylea</taxon>
        <taxon>Polystomatidea</taxon>
        <taxon>Polystomatidae</taxon>
        <taxon>Protopolystoma</taxon>
    </lineage>
</organism>
<evidence type="ECO:0000256" key="1">
    <source>
        <dbReference type="SAM" id="MobiDB-lite"/>
    </source>
</evidence>
<accession>A0A3S5CGT4</accession>
<gene>
    <name evidence="2" type="ORF">PXEA_LOCUS13478</name>
</gene>
<evidence type="ECO:0000313" key="3">
    <source>
        <dbReference type="Proteomes" id="UP000784294"/>
    </source>
</evidence>
<evidence type="ECO:0000313" key="2">
    <source>
        <dbReference type="EMBL" id="VEL20038.1"/>
    </source>
</evidence>
<reference evidence="2" key="1">
    <citation type="submission" date="2018-11" db="EMBL/GenBank/DDBJ databases">
        <authorList>
            <consortium name="Pathogen Informatics"/>
        </authorList>
    </citation>
    <scope>NUCLEOTIDE SEQUENCE</scope>
</reference>
<dbReference type="AlphaFoldDB" id="A0A3S5CGT4"/>
<sequence>MERELAILIQPYRSLRPSINIDSLIHSTGHNATVPGFSAATSEAASLVGLSPASSPAAFREGEDVYPGREIAAPFKNLQICQSSSYSKSVTTAVSIVSSTPALASRSKSSHYANATALMRFSPGNSGHAAGKATNSAGTGPPESDSGPGWKGSSLG</sequence>
<keyword evidence="3" id="KW-1185">Reference proteome</keyword>
<protein>
    <submittedName>
        <fullName evidence="2">Uncharacterized protein</fullName>
    </submittedName>
</protein>
<dbReference type="EMBL" id="CAAALY010044432">
    <property type="protein sequence ID" value="VEL20038.1"/>
    <property type="molecule type" value="Genomic_DNA"/>
</dbReference>